<sequence length="289" mass="32810">MWNHLMRFVGHTKMYKFDAINVDSAGKLTLATTGEVIQEYPIYDPARTEILSDKEVFFKSRMSWLGPARRNGEALIVVDSINPLAEPRRAWIYLPGQRRVKLAPEVGYDTPNPGTGGMATYDDGQAFNGALDRYDFKLVGKQETILPYNAYKLVYSPKDAKDVTLAKHVNSDLIRWELRRVWVVEATLKPGKRHIYAKRTFYLDEDSWTILASDQYDARDQLFRSTLAFMAPAYEVPVPAADTLVIHDFMAGSYSYYTGFVGKYVGLKFIDPLPSRQWSPDSLSGAGIR</sequence>
<evidence type="ECO:0000313" key="2">
    <source>
        <dbReference type="Proteomes" id="UP000501063"/>
    </source>
</evidence>
<gene>
    <name evidence="1" type="ORF">G5B91_06785</name>
</gene>
<dbReference type="InterPro" id="IPR010752">
    <property type="entry name" value="DUF1329"/>
</dbReference>
<evidence type="ECO:0000313" key="1">
    <source>
        <dbReference type="EMBL" id="QIE85986.1"/>
    </source>
</evidence>
<dbReference type="Gene3D" id="2.50.20.10">
    <property type="entry name" value="Lipoprotein localisation LolA/LolB/LppX"/>
    <property type="match status" value="1"/>
</dbReference>
<protein>
    <submittedName>
        <fullName evidence="1">DUF1329 domain-containing protein</fullName>
    </submittedName>
</protein>
<dbReference type="KEGG" id="pnt:G5B91_06785"/>
<dbReference type="Proteomes" id="UP000501063">
    <property type="component" value="Chromosome"/>
</dbReference>
<accession>A0A6G6IS14</accession>
<dbReference type="EMBL" id="CP049140">
    <property type="protein sequence ID" value="QIE85986.1"/>
    <property type="molecule type" value="Genomic_DNA"/>
</dbReference>
<proteinExistence type="predicted"/>
<name>A0A6G6IS14_PSENT</name>
<dbReference type="AlphaFoldDB" id="A0A6G6IS14"/>
<dbReference type="Pfam" id="PF07044">
    <property type="entry name" value="DUF1329"/>
    <property type="match status" value="1"/>
</dbReference>
<organism evidence="1 2">
    <name type="scientific">Pseudomonas nitroreducens</name>
    <dbReference type="NCBI Taxonomy" id="46680"/>
    <lineage>
        <taxon>Bacteria</taxon>
        <taxon>Pseudomonadati</taxon>
        <taxon>Pseudomonadota</taxon>
        <taxon>Gammaproteobacteria</taxon>
        <taxon>Pseudomonadales</taxon>
        <taxon>Pseudomonadaceae</taxon>
        <taxon>Pseudomonas</taxon>
    </lineage>
</organism>
<dbReference type="RefSeq" id="WP_079767516.1">
    <property type="nucleotide sequence ID" value="NZ_CP049140.1"/>
</dbReference>
<reference evidence="1 2" key="1">
    <citation type="submission" date="2020-02" db="EMBL/GenBank/DDBJ databases">
        <title>Integrative conjugative elements (ICEs) and plasmids drive adaptation of Pseudomonas nitroreducens strain HBP1 to wastewater environment.</title>
        <authorList>
            <person name="Sentchilo V."/>
            <person name="Carraro N."/>
            <person name="Bertelli C."/>
            <person name="van der Meer J.R."/>
        </authorList>
    </citation>
    <scope>NUCLEOTIDE SEQUENCE [LARGE SCALE GENOMIC DNA]</scope>
    <source>
        <strain evidence="1 2">HBP1</strain>
    </source>
</reference>
<dbReference type="CDD" id="cd16329">
    <property type="entry name" value="LolA_like"/>
    <property type="match status" value="1"/>
</dbReference>